<feature type="chain" id="PRO_5037741332" evidence="1">
    <location>
        <begin position="18"/>
        <end position="384"/>
    </location>
</feature>
<dbReference type="InterPro" id="IPR013728">
    <property type="entry name" value="BT_3987-like_N"/>
</dbReference>
<dbReference type="Pfam" id="PF08522">
    <property type="entry name" value="BT_3987-like_N"/>
    <property type="match status" value="1"/>
</dbReference>
<dbReference type="Proteomes" id="UP000771749">
    <property type="component" value="Unassembled WGS sequence"/>
</dbReference>
<evidence type="ECO:0000256" key="1">
    <source>
        <dbReference type="SAM" id="SignalP"/>
    </source>
</evidence>
<dbReference type="Gene3D" id="2.60.120.200">
    <property type="match status" value="1"/>
</dbReference>
<reference evidence="3" key="1">
    <citation type="submission" date="2020-10" db="EMBL/GenBank/DDBJ databases">
        <authorList>
            <person name="Gilroy R."/>
        </authorList>
    </citation>
    <scope>NUCLEOTIDE SEQUENCE</scope>
    <source>
        <strain evidence="3">F1-3629</strain>
    </source>
</reference>
<proteinExistence type="predicted"/>
<evidence type="ECO:0000259" key="2">
    <source>
        <dbReference type="Pfam" id="PF08522"/>
    </source>
</evidence>
<dbReference type="EMBL" id="JADIMJ010000018">
    <property type="protein sequence ID" value="MBO8453281.1"/>
    <property type="molecule type" value="Genomic_DNA"/>
</dbReference>
<evidence type="ECO:0000313" key="4">
    <source>
        <dbReference type="Proteomes" id="UP000771749"/>
    </source>
</evidence>
<dbReference type="PROSITE" id="PS51257">
    <property type="entry name" value="PROKAR_LIPOPROTEIN"/>
    <property type="match status" value="1"/>
</dbReference>
<dbReference type="InterPro" id="IPR013320">
    <property type="entry name" value="ConA-like_dom_sf"/>
</dbReference>
<protein>
    <submittedName>
        <fullName evidence="3">DUF1735 domain-containing protein</fullName>
    </submittedName>
</protein>
<accession>A0A940DLN3</accession>
<name>A0A940DLN3_9BACT</name>
<comment type="caution">
    <text evidence="3">The sequence shown here is derived from an EMBL/GenBank/DDBJ whole genome shotgun (WGS) entry which is preliminary data.</text>
</comment>
<evidence type="ECO:0000313" key="3">
    <source>
        <dbReference type="EMBL" id="MBO8453281.1"/>
    </source>
</evidence>
<feature type="signal peptide" evidence="1">
    <location>
        <begin position="1"/>
        <end position="17"/>
    </location>
</feature>
<dbReference type="AlphaFoldDB" id="A0A940DLN3"/>
<gene>
    <name evidence="3" type="ORF">IAC07_00990</name>
</gene>
<dbReference type="Gene3D" id="2.60.40.1740">
    <property type="entry name" value="hypothetical protein (bacova_03559)"/>
    <property type="match status" value="1"/>
</dbReference>
<sequence length="384" mass="41986">MKYIFRIFSLALAVVLAAGCNTKYDVIENGLFINEAAPSDRFTQQVVNITVNGVTTTTIHLRLAQPLDVDVHATLALAPEFTEEYNSKNGTNYVTLPEEYVEFPAEVVIPAGSISSGDVEITINEIPSGDGLAYCLPIKVAGSDSPVQILEASGRLIYLITAPLHQTVPTMNSGTLPAKSEDAADWGVETNAWTLEAWVWMSAFPINNQAIFNAPVSKGTEIYIRFGDANVDYDKLQVKTYGSQFNSNSAFEPETWYHVAFVCGNGKCIMYINGQEDASMDLSSTDYIINNLQLCSSGSYFRANCKMAQVRFWNTALTANAIKDAMNREVPATSENLIGYWKLNEGEGSVYYDATSNGRDLVCAQAPTWTGEVIDFSNPNASAE</sequence>
<reference evidence="3" key="2">
    <citation type="journal article" date="2021" name="PeerJ">
        <title>Extensive microbial diversity within the chicken gut microbiome revealed by metagenomics and culture.</title>
        <authorList>
            <person name="Gilroy R."/>
            <person name="Ravi A."/>
            <person name="Getino M."/>
            <person name="Pursley I."/>
            <person name="Horton D.L."/>
            <person name="Alikhan N.F."/>
            <person name="Baker D."/>
            <person name="Gharbi K."/>
            <person name="Hall N."/>
            <person name="Watson M."/>
            <person name="Adriaenssens E.M."/>
            <person name="Foster-Nyarko E."/>
            <person name="Jarju S."/>
            <person name="Secka A."/>
            <person name="Antonio M."/>
            <person name="Oren A."/>
            <person name="Chaudhuri R.R."/>
            <person name="La Ragione R."/>
            <person name="Hildebrand F."/>
            <person name="Pallen M.J."/>
        </authorList>
    </citation>
    <scope>NUCLEOTIDE SEQUENCE</scope>
    <source>
        <strain evidence="3">F1-3629</strain>
    </source>
</reference>
<dbReference type="GO" id="GO:0004553">
    <property type="term" value="F:hydrolase activity, hydrolyzing O-glycosyl compounds"/>
    <property type="evidence" value="ECO:0007669"/>
    <property type="project" value="UniProtKB-ARBA"/>
</dbReference>
<dbReference type="Pfam" id="PF13385">
    <property type="entry name" value="Laminin_G_3"/>
    <property type="match status" value="1"/>
</dbReference>
<dbReference type="GO" id="GO:0005975">
    <property type="term" value="P:carbohydrate metabolic process"/>
    <property type="evidence" value="ECO:0007669"/>
    <property type="project" value="UniProtKB-ARBA"/>
</dbReference>
<feature type="domain" description="BT-3987-like N-terminal" evidence="2">
    <location>
        <begin position="28"/>
        <end position="145"/>
    </location>
</feature>
<organism evidence="3 4">
    <name type="scientific">Candidatus Cryptobacteroides gallistercoris</name>
    <dbReference type="NCBI Taxonomy" id="2840765"/>
    <lineage>
        <taxon>Bacteria</taxon>
        <taxon>Pseudomonadati</taxon>
        <taxon>Bacteroidota</taxon>
        <taxon>Bacteroidia</taxon>
        <taxon>Bacteroidales</taxon>
        <taxon>Candidatus Cryptobacteroides</taxon>
    </lineage>
</organism>
<dbReference type="SUPFAM" id="SSF49899">
    <property type="entry name" value="Concanavalin A-like lectins/glucanases"/>
    <property type="match status" value="1"/>
</dbReference>
<keyword evidence="1" id="KW-0732">Signal</keyword>